<evidence type="ECO:0000313" key="3">
    <source>
        <dbReference type="EMBL" id="PZX20085.1"/>
    </source>
</evidence>
<accession>A0A2W7NI26</accession>
<dbReference type="PROSITE" id="PS50110">
    <property type="entry name" value="RESPONSE_REGULATORY"/>
    <property type="match status" value="1"/>
</dbReference>
<dbReference type="AlphaFoldDB" id="A0A2W7NI26"/>
<dbReference type="InterPro" id="IPR001789">
    <property type="entry name" value="Sig_transdc_resp-reg_receiver"/>
</dbReference>
<dbReference type="SUPFAM" id="SSF52172">
    <property type="entry name" value="CheY-like"/>
    <property type="match status" value="1"/>
</dbReference>
<proteinExistence type="predicted"/>
<keyword evidence="4" id="KW-1185">Reference proteome</keyword>
<comment type="caution">
    <text evidence="3">The sequence shown here is derived from an EMBL/GenBank/DDBJ whole genome shotgun (WGS) entry which is preliminary data.</text>
</comment>
<dbReference type="RefSeq" id="WP_170124207.1">
    <property type="nucleotide sequence ID" value="NZ_QKZK01000003.1"/>
</dbReference>
<dbReference type="Pfam" id="PF00072">
    <property type="entry name" value="Response_reg"/>
    <property type="match status" value="1"/>
</dbReference>
<comment type="caution">
    <text evidence="1">Lacks conserved residue(s) required for the propagation of feature annotation.</text>
</comment>
<dbReference type="SMART" id="SM00448">
    <property type="entry name" value="REC"/>
    <property type="match status" value="1"/>
</dbReference>
<reference evidence="3 4" key="1">
    <citation type="submission" date="2018-06" db="EMBL/GenBank/DDBJ databases">
        <title>Genomic Encyclopedia of Archaeal and Bacterial Type Strains, Phase II (KMG-II): from individual species to whole genera.</title>
        <authorList>
            <person name="Goeker M."/>
        </authorList>
    </citation>
    <scope>NUCLEOTIDE SEQUENCE [LARGE SCALE GENOMIC DNA]</scope>
    <source>
        <strain evidence="3 4">DSM 6779</strain>
    </source>
</reference>
<evidence type="ECO:0000256" key="1">
    <source>
        <dbReference type="PROSITE-ProRule" id="PRU00169"/>
    </source>
</evidence>
<dbReference type="EMBL" id="QKZK01000003">
    <property type="protein sequence ID" value="PZX20085.1"/>
    <property type="molecule type" value="Genomic_DNA"/>
</dbReference>
<gene>
    <name evidence="3" type="ORF">LX69_00537</name>
</gene>
<protein>
    <submittedName>
        <fullName evidence="3">Response regulator receiver domain-containing protein</fullName>
    </submittedName>
</protein>
<organism evidence="3 4">
    <name type="scientific">Breznakibacter xylanolyticus</name>
    <dbReference type="NCBI Taxonomy" id="990"/>
    <lineage>
        <taxon>Bacteria</taxon>
        <taxon>Pseudomonadati</taxon>
        <taxon>Bacteroidota</taxon>
        <taxon>Bacteroidia</taxon>
        <taxon>Marinilabiliales</taxon>
        <taxon>Marinilabiliaceae</taxon>
        <taxon>Breznakibacter</taxon>
    </lineage>
</organism>
<dbReference type="GO" id="GO:0000160">
    <property type="term" value="P:phosphorelay signal transduction system"/>
    <property type="evidence" value="ECO:0007669"/>
    <property type="project" value="InterPro"/>
</dbReference>
<feature type="domain" description="Response regulatory" evidence="2">
    <location>
        <begin position="8"/>
        <end position="125"/>
    </location>
</feature>
<dbReference type="Proteomes" id="UP000249239">
    <property type="component" value="Unassembled WGS sequence"/>
</dbReference>
<dbReference type="InterPro" id="IPR011006">
    <property type="entry name" value="CheY-like_superfamily"/>
</dbReference>
<dbReference type="Gene3D" id="3.40.50.2300">
    <property type="match status" value="1"/>
</dbReference>
<sequence length="125" mass="14387">MPAHPPRNILIIDDNPEFIRSFGRLLEDVAGDDRISIRWTHNIYDGMALLRDNYFEYVFLNVKMSDIDNICIAQSVKKGLMYTPKIIALSFHTEAIFRAQVMRAGATQYLVKDDIDHQTICQLLA</sequence>
<name>A0A2W7NI26_9BACT</name>
<dbReference type="CDD" id="cd00156">
    <property type="entry name" value="REC"/>
    <property type="match status" value="1"/>
</dbReference>
<evidence type="ECO:0000313" key="4">
    <source>
        <dbReference type="Proteomes" id="UP000249239"/>
    </source>
</evidence>
<evidence type="ECO:0000259" key="2">
    <source>
        <dbReference type="PROSITE" id="PS50110"/>
    </source>
</evidence>